<keyword evidence="3" id="KW-1185">Reference proteome</keyword>
<evidence type="ECO:0000313" key="3">
    <source>
        <dbReference type="Proteomes" id="UP000657918"/>
    </source>
</evidence>
<sequence length="188" mass="21398">MEPTVSYKSWKGTIFKKGDKKTSTAAKKQEEKYKDKGKRRERERVKMKRVQLIFISTCGHGRIRSAGNSVTRPKLLPGAPGTRKHSRLINRGQASRDGEQESLPPLAEHTKKLHESKEGSSYYCRPENSSSNLYPRLPATNNYNLSLYMLWQNTPKSTLNRRKALASIAEQEIQGSIMHPQKPQVDTC</sequence>
<dbReference type="EMBL" id="JADGMS010000011">
    <property type="protein sequence ID" value="KAF9672118.1"/>
    <property type="molecule type" value="Genomic_DNA"/>
</dbReference>
<dbReference type="Proteomes" id="UP000657918">
    <property type="component" value="Chromosome 11"/>
</dbReference>
<dbReference type="AlphaFoldDB" id="A0A835JKU9"/>
<proteinExistence type="predicted"/>
<evidence type="ECO:0000313" key="2">
    <source>
        <dbReference type="EMBL" id="KAF9672118.1"/>
    </source>
</evidence>
<feature type="region of interest" description="Disordered" evidence="1">
    <location>
        <begin position="65"/>
        <end position="135"/>
    </location>
</feature>
<comment type="caution">
    <text evidence="2">The sequence shown here is derived from an EMBL/GenBank/DDBJ whole genome shotgun (WGS) entry which is preliminary data.</text>
</comment>
<evidence type="ECO:0000256" key="1">
    <source>
        <dbReference type="SAM" id="MobiDB-lite"/>
    </source>
</evidence>
<gene>
    <name evidence="2" type="ORF">SADUNF_Sadunf11G0007500</name>
</gene>
<dbReference type="OrthoDB" id="1933735at2759"/>
<feature type="compositionally biased region" description="Basic and acidic residues" evidence="1">
    <location>
        <begin position="108"/>
        <end position="118"/>
    </location>
</feature>
<organism evidence="2 3">
    <name type="scientific">Salix dunnii</name>
    <dbReference type="NCBI Taxonomy" id="1413687"/>
    <lineage>
        <taxon>Eukaryota</taxon>
        <taxon>Viridiplantae</taxon>
        <taxon>Streptophyta</taxon>
        <taxon>Embryophyta</taxon>
        <taxon>Tracheophyta</taxon>
        <taxon>Spermatophyta</taxon>
        <taxon>Magnoliopsida</taxon>
        <taxon>eudicotyledons</taxon>
        <taxon>Gunneridae</taxon>
        <taxon>Pentapetalae</taxon>
        <taxon>rosids</taxon>
        <taxon>fabids</taxon>
        <taxon>Malpighiales</taxon>
        <taxon>Salicaceae</taxon>
        <taxon>Saliceae</taxon>
        <taxon>Salix</taxon>
    </lineage>
</organism>
<feature type="compositionally biased region" description="Basic and acidic residues" evidence="1">
    <location>
        <begin position="16"/>
        <end position="44"/>
    </location>
</feature>
<feature type="region of interest" description="Disordered" evidence="1">
    <location>
        <begin position="1"/>
        <end position="44"/>
    </location>
</feature>
<accession>A0A835JKU9</accession>
<name>A0A835JKU9_9ROSI</name>
<protein>
    <submittedName>
        <fullName evidence="2">Uncharacterized protein</fullName>
    </submittedName>
</protein>
<reference evidence="2 3" key="1">
    <citation type="submission" date="2020-10" db="EMBL/GenBank/DDBJ databases">
        <title>Plant Genome Project.</title>
        <authorList>
            <person name="Zhang R.-G."/>
        </authorList>
    </citation>
    <scope>NUCLEOTIDE SEQUENCE [LARGE SCALE GENOMIC DNA]</scope>
    <source>
        <strain evidence="2">FAFU-HL-1</strain>
        <tissue evidence="2">Leaf</tissue>
    </source>
</reference>